<dbReference type="PANTHER" id="PTHR21447">
    <property type="entry name" value="RING-TYPE DOMAIN-CONTAINING PROTEIN-RELATED"/>
    <property type="match status" value="1"/>
</dbReference>
<dbReference type="OrthoDB" id="5795035at2759"/>
<dbReference type="Proteomes" id="UP000008068">
    <property type="component" value="Unassembled WGS sequence"/>
</dbReference>
<dbReference type="HOGENOM" id="CLU_471113_0_0_1"/>
<dbReference type="eggNOG" id="ENOG502RT6Q">
    <property type="taxonomic scope" value="Eukaryota"/>
</dbReference>
<name>G0NHU4_CAEBE</name>
<reference evidence="3" key="1">
    <citation type="submission" date="2011-07" db="EMBL/GenBank/DDBJ databases">
        <authorList>
            <consortium name="Caenorhabditis brenneri Sequencing and Analysis Consortium"/>
            <person name="Wilson R.K."/>
        </authorList>
    </citation>
    <scope>NUCLEOTIDE SEQUENCE [LARGE SCALE GENOMIC DNA]</scope>
    <source>
        <strain evidence="3">PB2801</strain>
    </source>
</reference>
<dbReference type="GO" id="GO:0045121">
    <property type="term" value="C:membrane raft"/>
    <property type="evidence" value="ECO:0007669"/>
    <property type="project" value="TreeGrafter"/>
</dbReference>
<evidence type="ECO:0000313" key="2">
    <source>
        <dbReference type="EMBL" id="EGT31478.1"/>
    </source>
</evidence>
<evidence type="ECO:0000259" key="1">
    <source>
        <dbReference type="Pfam" id="PF25100"/>
    </source>
</evidence>
<sequence length="579" mass="67760">MDETSSQSDVSMLNATREYLPVEYKTSPMYAGERQLKIEVCVFKSFPGSHAFFGGQLTHPITHEAEIYKSDAKEEFIFKQDIFRCLQYKIQLANAQNKEVVPMLCYWLSSKEIELNGCFELTPWNKNEMETFAQDLRAKLNRPTKSKPNNLTLEKVFTKLKDMLPKIDRDPEYKQVWDVLETYDKKTPIEDKQNFYNKLITGTSSNIEVLKGLFKKHPEWINRKKTGPAIVRAFEFGVSEKRKWFVMPHELLSEMRKTKMDCTSIEEEVSNLKTLSTWTLERAQKVEGAEKIKFVKTTIKRARHRAAYIPTFDGNYCIPTVDALTELLFDLISMKFFRNTSLLDFPMIYHSIIMEHEYLIHSGIELYFVGISEAKRVKEHLKCTPYPVHPSSMSKIIKQATEGLFEQIVDLYSTSELTHEKNCRNTKTPLMTPGKPTKKKNVFGRMVSFVNSLSFPRFSNKKAEGKILRIGSNIDNISLFALPNVVQFKVYMAFETFEYRFAFALLNKRLHHHLRREMYKTFGKFDRVIIHASQNGNGKIIVADKCRERIFINIRTLHHKDKIFQYQKFRFRCNNYVIA</sequence>
<dbReference type="InParanoid" id="G0NHU4"/>
<keyword evidence="3" id="KW-1185">Reference proteome</keyword>
<dbReference type="Pfam" id="PF25100">
    <property type="entry name" value="DUF7809"/>
    <property type="match status" value="1"/>
</dbReference>
<feature type="domain" description="DUF7809" evidence="1">
    <location>
        <begin position="76"/>
        <end position="222"/>
    </location>
</feature>
<dbReference type="GO" id="GO:0045087">
    <property type="term" value="P:innate immune response"/>
    <property type="evidence" value="ECO:0007669"/>
    <property type="project" value="TreeGrafter"/>
</dbReference>
<dbReference type="AlphaFoldDB" id="G0NHU4"/>
<dbReference type="InterPro" id="IPR056711">
    <property type="entry name" value="DUF7809"/>
</dbReference>
<organism evidence="3">
    <name type="scientific">Caenorhabditis brenneri</name>
    <name type="common">Nematode worm</name>
    <dbReference type="NCBI Taxonomy" id="135651"/>
    <lineage>
        <taxon>Eukaryota</taxon>
        <taxon>Metazoa</taxon>
        <taxon>Ecdysozoa</taxon>
        <taxon>Nematoda</taxon>
        <taxon>Chromadorea</taxon>
        <taxon>Rhabditida</taxon>
        <taxon>Rhabditina</taxon>
        <taxon>Rhabditomorpha</taxon>
        <taxon>Rhabditoidea</taxon>
        <taxon>Rhabditidae</taxon>
        <taxon>Peloderinae</taxon>
        <taxon>Caenorhabditis</taxon>
    </lineage>
</organism>
<dbReference type="EMBL" id="GL379886">
    <property type="protein sequence ID" value="EGT31478.1"/>
    <property type="molecule type" value="Genomic_DNA"/>
</dbReference>
<protein>
    <recommendedName>
        <fullName evidence="1">DUF7809 domain-containing protein</fullName>
    </recommendedName>
</protein>
<accession>G0NHU4</accession>
<gene>
    <name evidence="2" type="ORF">CAEBREN_13669</name>
</gene>
<proteinExistence type="predicted"/>
<evidence type="ECO:0000313" key="3">
    <source>
        <dbReference type="Proteomes" id="UP000008068"/>
    </source>
</evidence>